<evidence type="ECO:0000313" key="2">
    <source>
        <dbReference type="Proteomes" id="UP000018362"/>
    </source>
</evidence>
<accession>R6CDF1</accession>
<dbReference type="EMBL" id="CBCJ010000115">
    <property type="protein sequence ID" value="CDA70954.1"/>
    <property type="molecule type" value="Genomic_DNA"/>
</dbReference>
<organism evidence="1 2">
    <name type="scientific">Phocaeicola coprocola CAG:162</name>
    <dbReference type="NCBI Taxonomy" id="1263040"/>
    <lineage>
        <taxon>Bacteria</taxon>
        <taxon>Pseudomonadati</taxon>
        <taxon>Bacteroidota</taxon>
        <taxon>Bacteroidia</taxon>
        <taxon>Bacteroidales</taxon>
        <taxon>Bacteroidaceae</taxon>
        <taxon>Phocaeicola</taxon>
    </lineage>
</organism>
<sequence length="127" mass="14833">MINRFTYNVICQINGRTHGSNCNTDDIFPDQLFSYLINKLLTLEMHYPHSYISSQTDKNRINKIKVKSSQEIKQVACCQSKSGSTKRRHQRRSNGNSRNHVSFFFCSQCYNTSQTTYQSNKHIIDSR</sequence>
<name>R6CDF1_9BACT</name>
<dbReference type="AlphaFoldDB" id="R6CDF1"/>
<proteinExistence type="predicted"/>
<evidence type="ECO:0000313" key="1">
    <source>
        <dbReference type="EMBL" id="CDA70954.1"/>
    </source>
</evidence>
<gene>
    <name evidence="1" type="ORF">BN509_01935</name>
</gene>
<dbReference type="Proteomes" id="UP000018362">
    <property type="component" value="Unassembled WGS sequence"/>
</dbReference>
<protein>
    <submittedName>
        <fullName evidence="1">Uncharacterized protein</fullName>
    </submittedName>
</protein>
<reference evidence="1" key="1">
    <citation type="submission" date="2012-11" db="EMBL/GenBank/DDBJ databases">
        <title>Dependencies among metagenomic species, viruses, plasmids and units of genetic variation.</title>
        <authorList>
            <person name="Nielsen H.B."/>
            <person name="Almeida M."/>
            <person name="Juncker A.S."/>
            <person name="Rasmussen S."/>
            <person name="Li J."/>
            <person name="Sunagawa S."/>
            <person name="Plichta D."/>
            <person name="Gautier L."/>
            <person name="Le Chatelier E."/>
            <person name="Peletier E."/>
            <person name="Bonde I."/>
            <person name="Nielsen T."/>
            <person name="Manichanh C."/>
            <person name="Arumugam M."/>
            <person name="Batto J."/>
            <person name="Santos M.B.Q.D."/>
            <person name="Blom N."/>
            <person name="Borruel N."/>
            <person name="Burgdorf K.S."/>
            <person name="Boumezbeur F."/>
            <person name="Casellas F."/>
            <person name="Dore J."/>
            <person name="Guarner F."/>
            <person name="Hansen T."/>
            <person name="Hildebrand F."/>
            <person name="Kaas R.S."/>
            <person name="Kennedy S."/>
            <person name="Kristiansen K."/>
            <person name="Kultima J.R."/>
            <person name="Leonard P."/>
            <person name="Levenez F."/>
            <person name="Lund O."/>
            <person name="Moumen B."/>
            <person name="Le Paslier D."/>
            <person name="Pons N."/>
            <person name="Pedersen O."/>
            <person name="Prifti E."/>
            <person name="Qin J."/>
            <person name="Raes J."/>
            <person name="Tap J."/>
            <person name="Tims S."/>
            <person name="Ussery D.W."/>
            <person name="Yamada T."/>
            <person name="MetaHit consortium"/>
            <person name="Renault P."/>
            <person name="Sicheritz-Ponten T."/>
            <person name="Bork P."/>
            <person name="Wang J."/>
            <person name="Brunak S."/>
            <person name="Ehrlich S.D."/>
        </authorList>
    </citation>
    <scope>NUCLEOTIDE SEQUENCE [LARGE SCALE GENOMIC DNA]</scope>
</reference>
<comment type="caution">
    <text evidence="1">The sequence shown here is derived from an EMBL/GenBank/DDBJ whole genome shotgun (WGS) entry which is preliminary data.</text>
</comment>